<name>A0A839Z103_9SPHN</name>
<evidence type="ECO:0000313" key="3">
    <source>
        <dbReference type="EMBL" id="MBB3764936.1"/>
    </source>
</evidence>
<dbReference type="SFLD" id="SFLDS00019">
    <property type="entry name" value="Glutathione_Transferase_(cytos"/>
    <property type="match status" value="1"/>
</dbReference>
<dbReference type="InterPro" id="IPR036282">
    <property type="entry name" value="Glutathione-S-Trfase_C_sf"/>
</dbReference>
<evidence type="ECO:0000259" key="2">
    <source>
        <dbReference type="PROSITE" id="PS50405"/>
    </source>
</evidence>
<dbReference type="GO" id="GO:0005737">
    <property type="term" value="C:cytoplasm"/>
    <property type="evidence" value="ECO:0007669"/>
    <property type="project" value="TreeGrafter"/>
</dbReference>
<dbReference type="AlphaFoldDB" id="A0A839Z103"/>
<dbReference type="InterPro" id="IPR036249">
    <property type="entry name" value="Thioredoxin-like_sf"/>
</dbReference>
<keyword evidence="4" id="KW-1185">Reference proteome</keyword>
<dbReference type="InterPro" id="IPR010987">
    <property type="entry name" value="Glutathione-S-Trfase_C-like"/>
</dbReference>
<dbReference type="SUPFAM" id="SSF47616">
    <property type="entry name" value="GST C-terminal domain-like"/>
    <property type="match status" value="1"/>
</dbReference>
<evidence type="ECO:0000259" key="1">
    <source>
        <dbReference type="PROSITE" id="PS50404"/>
    </source>
</evidence>
<dbReference type="Gene3D" id="3.40.30.10">
    <property type="entry name" value="Glutaredoxin"/>
    <property type="match status" value="1"/>
</dbReference>
<feature type="domain" description="GST C-terminal" evidence="2">
    <location>
        <begin position="72"/>
        <end position="199"/>
    </location>
</feature>
<reference evidence="3 4" key="1">
    <citation type="submission" date="2020-08" db="EMBL/GenBank/DDBJ databases">
        <title>Genomic Encyclopedia of Type Strains, Phase IV (KMG-IV): sequencing the most valuable type-strain genomes for metagenomic binning, comparative biology and taxonomic classification.</title>
        <authorList>
            <person name="Goeker M."/>
        </authorList>
    </citation>
    <scope>NUCLEOTIDE SEQUENCE [LARGE SCALE GENOMIC DNA]</scope>
    <source>
        <strain evidence="3 4">DSM 24194</strain>
    </source>
</reference>
<dbReference type="GO" id="GO:0016740">
    <property type="term" value="F:transferase activity"/>
    <property type="evidence" value="ECO:0007669"/>
    <property type="project" value="UniProtKB-KW"/>
</dbReference>
<dbReference type="EMBL" id="JACICF010000002">
    <property type="protein sequence ID" value="MBB3764936.1"/>
    <property type="molecule type" value="Genomic_DNA"/>
</dbReference>
<keyword evidence="3" id="KW-0808">Transferase</keyword>
<protein>
    <submittedName>
        <fullName evidence="3">Glutathione S-transferase</fullName>
    </submittedName>
</protein>
<dbReference type="SUPFAM" id="SSF52833">
    <property type="entry name" value="Thioredoxin-like"/>
    <property type="match status" value="1"/>
</dbReference>
<dbReference type="InterPro" id="IPR040079">
    <property type="entry name" value="Glutathione_S-Trfase"/>
</dbReference>
<dbReference type="PANTHER" id="PTHR43968:SF6">
    <property type="entry name" value="GLUTATHIONE S-TRANSFERASE OMEGA"/>
    <property type="match status" value="1"/>
</dbReference>
<dbReference type="InterPro" id="IPR050983">
    <property type="entry name" value="GST_Omega/HSP26"/>
</dbReference>
<dbReference type="PROSITE" id="PS51354">
    <property type="entry name" value="GLUTAREDOXIN_2"/>
    <property type="match status" value="1"/>
</dbReference>
<dbReference type="Proteomes" id="UP000578569">
    <property type="component" value="Unassembled WGS sequence"/>
</dbReference>
<sequence length="201" mass="22983">MSLPILYSFRRCPFAIRARLALHASGTEVEHREILLRDKPEEMLAASPKGTVPVLVLAQGKVIDESIEVMRWALGRNDPESWLEGDDPALIERIDGPFKHHLDRYKYASRHDSDEIAHRTAALEILAELEARLEKQPYLCGPRWTMADAAVMPFVRQFAMHDRAWFDAQPLPRLRAWLDAALASPRFAEVMVKHPLWQAEG</sequence>
<dbReference type="Pfam" id="PF13417">
    <property type="entry name" value="GST_N_3"/>
    <property type="match status" value="1"/>
</dbReference>
<dbReference type="InterPro" id="IPR004045">
    <property type="entry name" value="Glutathione_S-Trfase_N"/>
</dbReference>
<dbReference type="RefSeq" id="WP_183934288.1">
    <property type="nucleotide sequence ID" value="NZ_JACICF010000002.1"/>
</dbReference>
<dbReference type="Gene3D" id="1.20.1050.10">
    <property type="match status" value="1"/>
</dbReference>
<dbReference type="Pfam" id="PF13410">
    <property type="entry name" value="GST_C_2"/>
    <property type="match status" value="1"/>
</dbReference>
<dbReference type="CDD" id="cd03196">
    <property type="entry name" value="GST_C_5"/>
    <property type="match status" value="1"/>
</dbReference>
<organism evidence="3 4">
    <name type="scientific">Sphingomicrobium lutaoense</name>
    <dbReference type="NCBI Taxonomy" id="515949"/>
    <lineage>
        <taxon>Bacteria</taxon>
        <taxon>Pseudomonadati</taxon>
        <taxon>Pseudomonadota</taxon>
        <taxon>Alphaproteobacteria</taxon>
        <taxon>Sphingomonadales</taxon>
        <taxon>Sphingomonadaceae</taxon>
        <taxon>Sphingomicrobium</taxon>
    </lineage>
</organism>
<proteinExistence type="predicted"/>
<dbReference type="PROSITE" id="PS50405">
    <property type="entry name" value="GST_CTER"/>
    <property type="match status" value="1"/>
</dbReference>
<accession>A0A839Z103</accession>
<evidence type="ECO:0000313" key="4">
    <source>
        <dbReference type="Proteomes" id="UP000578569"/>
    </source>
</evidence>
<gene>
    <name evidence="3" type="ORF">FHS50_001998</name>
</gene>
<feature type="domain" description="GST N-terminal" evidence="1">
    <location>
        <begin position="2"/>
        <end position="81"/>
    </location>
</feature>
<comment type="caution">
    <text evidence="3">The sequence shown here is derived from an EMBL/GenBank/DDBJ whole genome shotgun (WGS) entry which is preliminary data.</text>
</comment>
<dbReference type="PROSITE" id="PS50404">
    <property type="entry name" value="GST_NTER"/>
    <property type="match status" value="1"/>
</dbReference>
<dbReference type="PANTHER" id="PTHR43968">
    <property type="match status" value="1"/>
</dbReference>